<sequence length="633" mass="71298">MMRRKLMLTVLLGITGICSYGQGEYDVSKIPAGLTENAAIVIRNQEMVYEVKGLGSARQDYKTAVTILNKKGEGASNMYEYYDKFSNVYNLKATLYDEKGIKIKEYRSSDFKDRSAVSDGTLYSDSRIKFMEFLYASFPYTVEYSYSVDYNGILNYPSWNPASSWAMAVEKSSYTFKVPKSFSFKHLSSKGLKTDSTEVKDMKQYRWSCAAVPALVYEPMSAGLKGVNPWVMVAPNQFEYDNTKANIEDWTKLGSWLYQLSSGSQVLPEAAKLKIQLLIKDAKSPKEKIKILYRHLQENTRYVGVQLGIGGYTPIVAEKVSTVNYGDCKGLSNYMKAMLQEAGIKSNLVVIGSGMPSLNRKYASMNQANHMILCVPLEKDTTWLECTSSYDPTGFIGNDNSGRTVLLVTEQGGKLVETPLLKPSGNYLKRNTRVELNEEGNAAIQIDAQYANAQYEDNIGLMLIEPVNQRKNIMNSLGIPNMEITSVKYTQPDKDLPLLNENISLKSSQLLTGGGGKLFLTLNLLNRQENTLTPIENRKTPFAVSYGYLDEDEVIYTIPKGFKVEFIPKDIVIESEFGKYTTKVVAKDNTLIYTRTKSIINKQYPAEKYNEYVAFHKKLYQADKQKSILAKIE</sequence>
<dbReference type="Gene3D" id="3.10.620.30">
    <property type="match status" value="1"/>
</dbReference>
<dbReference type="EMBL" id="CP017141">
    <property type="protein sequence ID" value="AOM75845.1"/>
    <property type="molecule type" value="Genomic_DNA"/>
</dbReference>
<dbReference type="Proteomes" id="UP000094313">
    <property type="component" value="Chromosome"/>
</dbReference>
<evidence type="ECO:0000313" key="3">
    <source>
        <dbReference type="Proteomes" id="UP000094313"/>
    </source>
</evidence>
<dbReference type="KEGG" id="psty:BFS30_00860"/>
<keyword evidence="3" id="KW-1185">Reference proteome</keyword>
<dbReference type="AlphaFoldDB" id="A0A1D7QB31"/>
<proteinExistence type="predicted"/>
<dbReference type="Gene3D" id="2.60.120.1130">
    <property type="match status" value="1"/>
</dbReference>
<dbReference type="SUPFAM" id="SSF54001">
    <property type="entry name" value="Cysteine proteinases"/>
    <property type="match status" value="1"/>
</dbReference>
<reference evidence="2 3" key="1">
    <citation type="submission" date="2016-08" db="EMBL/GenBank/DDBJ databases">
        <authorList>
            <person name="Seilhamer J.J."/>
        </authorList>
    </citation>
    <scope>NUCLEOTIDE SEQUENCE [LARGE SCALE GENOMIC DNA]</scope>
    <source>
        <strain evidence="2 3">DX4</strain>
    </source>
</reference>
<dbReference type="InterPro" id="IPR038765">
    <property type="entry name" value="Papain-like_cys_pep_sf"/>
</dbReference>
<gene>
    <name evidence="2" type="ORF">BFS30_00860</name>
</gene>
<dbReference type="InterPro" id="IPR024618">
    <property type="entry name" value="DUF3857"/>
</dbReference>
<evidence type="ECO:0000313" key="2">
    <source>
        <dbReference type="EMBL" id="AOM75845.1"/>
    </source>
</evidence>
<dbReference type="Pfam" id="PF12969">
    <property type="entry name" value="DUF3857"/>
    <property type="match status" value="1"/>
</dbReference>
<organism evidence="2 3">
    <name type="scientific">Pedobacter steynii</name>
    <dbReference type="NCBI Taxonomy" id="430522"/>
    <lineage>
        <taxon>Bacteria</taxon>
        <taxon>Pseudomonadati</taxon>
        <taxon>Bacteroidota</taxon>
        <taxon>Sphingobacteriia</taxon>
        <taxon>Sphingobacteriales</taxon>
        <taxon>Sphingobacteriaceae</taxon>
        <taxon>Pedobacter</taxon>
    </lineage>
</organism>
<feature type="domain" description="DUF3857" evidence="1">
    <location>
        <begin position="55"/>
        <end position="214"/>
    </location>
</feature>
<dbReference type="Gene3D" id="2.60.40.3140">
    <property type="match status" value="1"/>
</dbReference>
<name>A0A1D7QB31_9SPHI</name>
<accession>A0A1D7QB31</accession>
<protein>
    <recommendedName>
        <fullName evidence="1">DUF3857 domain-containing protein</fullName>
    </recommendedName>
</protein>
<dbReference type="OrthoDB" id="8595007at2"/>
<evidence type="ECO:0000259" key="1">
    <source>
        <dbReference type="Pfam" id="PF12969"/>
    </source>
</evidence>